<accession>A0A386B0D4</accession>
<feature type="region of interest" description="Disordered" evidence="1">
    <location>
        <begin position="52"/>
        <end position="81"/>
    </location>
</feature>
<keyword evidence="2" id="KW-0150">Chloroplast</keyword>
<dbReference type="AlphaFoldDB" id="A0A386B0D4"/>
<gene>
    <name evidence="2" type="primary">orf99</name>
</gene>
<dbReference type="RefSeq" id="YP_009519131.1">
    <property type="nucleotide sequence ID" value="NC_039523.1"/>
</dbReference>
<dbReference type="GeneID" id="38278955"/>
<evidence type="ECO:0000313" key="2">
    <source>
        <dbReference type="EMBL" id="AYC65155.1"/>
    </source>
</evidence>
<keyword evidence="2" id="KW-0934">Plastid</keyword>
<geneLocation type="chloroplast" evidence="2"/>
<sequence length="99" mass="11103">MRNYYISYISNTCQKSFFLVNIYLGGACVPGGFARSERSELEASSKRARSELEASSKRARSELEASSKRARSELASSASLRASRGKPTLHPMLMLWFLF</sequence>
<protein>
    <submittedName>
        <fullName evidence="2">Uncharacterized protein</fullName>
    </submittedName>
</protein>
<organism evidence="2">
    <name type="scientific">Caulerpa verticillata</name>
    <dbReference type="NCBI Taxonomy" id="177082"/>
    <lineage>
        <taxon>Eukaryota</taxon>
        <taxon>Viridiplantae</taxon>
        <taxon>Chlorophyta</taxon>
        <taxon>core chlorophytes</taxon>
        <taxon>Ulvophyceae</taxon>
        <taxon>TCBD clade</taxon>
        <taxon>Bryopsidales</taxon>
        <taxon>Halimedineae</taxon>
        <taxon>Caulerpaceae</taxon>
        <taxon>Caulerpa</taxon>
    </lineage>
</organism>
<reference evidence="2" key="2">
    <citation type="journal article" date="2019" name="Mol. Phylogenet. Evol.">
        <title>Reassessment of the classification of bryopsidales (chlorophyta) based on chloroplast phylogenomic analyses.</title>
        <authorList>
            <person name="Cremen M.C."/>
            <person name="Leliaert F."/>
            <person name="West J."/>
            <person name="Lam D.W."/>
            <person name="Shimada S."/>
            <person name="Lopez-Bautista J.M."/>
            <person name="Verbruggen H."/>
        </authorList>
    </citation>
    <scope>NUCLEOTIDE SEQUENCE</scope>
</reference>
<evidence type="ECO:0000256" key="1">
    <source>
        <dbReference type="SAM" id="MobiDB-lite"/>
    </source>
</evidence>
<proteinExistence type="predicted"/>
<reference evidence="2" key="1">
    <citation type="submission" date="2018-07" db="EMBL/GenBank/DDBJ databases">
        <authorList>
            <person name="Quirk P.G."/>
            <person name="Krulwich T.A."/>
        </authorList>
    </citation>
    <scope>NUCLEOTIDE SEQUENCE</scope>
</reference>
<name>A0A386B0D4_9CHLO</name>
<feature type="compositionally biased region" description="Basic and acidic residues" evidence="1">
    <location>
        <begin position="52"/>
        <end position="72"/>
    </location>
</feature>
<dbReference type="PROSITE" id="PS51257">
    <property type="entry name" value="PROKAR_LIPOPROTEIN"/>
    <property type="match status" value="1"/>
</dbReference>
<dbReference type="EMBL" id="MH591106">
    <property type="protein sequence ID" value="AYC65155.1"/>
    <property type="molecule type" value="Genomic_DNA"/>
</dbReference>